<proteinExistence type="predicted"/>
<dbReference type="AlphaFoldDB" id="A0A1F6DB60"/>
<accession>A0A1F6DB60</accession>
<dbReference type="Proteomes" id="UP000176377">
    <property type="component" value="Unassembled WGS sequence"/>
</dbReference>
<evidence type="ECO:0000313" key="2">
    <source>
        <dbReference type="EMBL" id="OGG58557.1"/>
    </source>
</evidence>
<comment type="caution">
    <text evidence="2">The sequence shown here is derived from an EMBL/GenBank/DDBJ whole genome shotgun (WGS) entry which is preliminary data.</text>
</comment>
<protein>
    <submittedName>
        <fullName evidence="2">Uncharacterized protein</fullName>
    </submittedName>
</protein>
<evidence type="ECO:0000256" key="1">
    <source>
        <dbReference type="SAM" id="MobiDB-lite"/>
    </source>
</evidence>
<name>A0A1F6DB60_9BACT</name>
<feature type="compositionally biased region" description="Basic and acidic residues" evidence="1">
    <location>
        <begin position="117"/>
        <end position="134"/>
    </location>
</feature>
<dbReference type="EMBL" id="MFLA01000032">
    <property type="protein sequence ID" value="OGG58557.1"/>
    <property type="molecule type" value="Genomic_DNA"/>
</dbReference>
<feature type="region of interest" description="Disordered" evidence="1">
    <location>
        <begin position="103"/>
        <end position="142"/>
    </location>
</feature>
<sequence>MAYPEDSFRPRNRKSGEFIPIEEIPDPTTLEGYQKDETYLDEDEHDPVHPNQRPSPNIVAQSQFAQLENKDRVEERLEIPAAQPHDEIVAKYDRDAESEFLRKRDERIKYFPSKQETQGRRGKEPPGKHQKGGEAVRGPSEM</sequence>
<reference evidence="2 3" key="1">
    <citation type="journal article" date="2016" name="Nat. Commun.">
        <title>Thousands of microbial genomes shed light on interconnected biogeochemical processes in an aquifer system.</title>
        <authorList>
            <person name="Anantharaman K."/>
            <person name="Brown C.T."/>
            <person name="Hug L.A."/>
            <person name="Sharon I."/>
            <person name="Castelle C.J."/>
            <person name="Probst A.J."/>
            <person name="Thomas B.C."/>
            <person name="Singh A."/>
            <person name="Wilkins M.J."/>
            <person name="Karaoz U."/>
            <person name="Brodie E.L."/>
            <person name="Williams K.H."/>
            <person name="Hubbard S.S."/>
            <person name="Banfield J.F."/>
        </authorList>
    </citation>
    <scope>NUCLEOTIDE SEQUENCE [LARGE SCALE GENOMIC DNA]</scope>
</reference>
<organism evidence="2 3">
    <name type="scientific">Candidatus Kaiserbacteria bacterium RIFCSPHIGHO2_01_FULL_56_24</name>
    <dbReference type="NCBI Taxonomy" id="1798487"/>
    <lineage>
        <taxon>Bacteria</taxon>
        <taxon>Candidatus Kaiseribacteriota</taxon>
    </lineage>
</organism>
<evidence type="ECO:0000313" key="3">
    <source>
        <dbReference type="Proteomes" id="UP000176377"/>
    </source>
</evidence>
<gene>
    <name evidence="2" type="ORF">A2765_02415</name>
</gene>